<evidence type="ECO:0000256" key="3">
    <source>
        <dbReference type="PROSITE-ProRule" id="PRU00169"/>
    </source>
</evidence>
<feature type="modified residue" description="4-aspartylphosphate" evidence="3">
    <location>
        <position position="317"/>
    </location>
</feature>
<protein>
    <recommendedName>
        <fullName evidence="2">Protein PatA</fullName>
    </recommendedName>
</protein>
<reference evidence="5 6" key="1">
    <citation type="journal article" date="2018" name="ACS Chem. Biol.">
        <title>Ketoreductase domain dysfunction expands chemodiversity: malyngamide biosynthesis in the cyanobacterium Okeania hirsuta.</title>
        <authorList>
            <person name="Moss N.A."/>
            <person name="Leao T."/>
            <person name="Rankin M."/>
            <person name="McCullough T.M."/>
            <person name="Qu P."/>
            <person name="Korobeynikov A."/>
            <person name="Smith J.L."/>
            <person name="Gerwick L."/>
            <person name="Gerwick W.H."/>
        </authorList>
    </citation>
    <scope>NUCLEOTIDE SEQUENCE [LARGE SCALE GENOMIC DNA]</scope>
    <source>
        <strain evidence="5 6">PAB10Feb10-1</strain>
    </source>
</reference>
<name>A0A3N6PNP5_9CYAN</name>
<evidence type="ECO:0000256" key="1">
    <source>
        <dbReference type="ARBA" id="ARBA00022553"/>
    </source>
</evidence>
<organism evidence="5 6">
    <name type="scientific">Okeania hirsuta</name>
    <dbReference type="NCBI Taxonomy" id="1458930"/>
    <lineage>
        <taxon>Bacteria</taxon>
        <taxon>Bacillati</taxon>
        <taxon>Cyanobacteriota</taxon>
        <taxon>Cyanophyceae</taxon>
        <taxon>Oscillatoriophycideae</taxon>
        <taxon>Oscillatoriales</taxon>
        <taxon>Microcoleaceae</taxon>
        <taxon>Okeania</taxon>
    </lineage>
</organism>
<comment type="function">
    <text evidence="2">Controls heterocyst pattern formation.</text>
</comment>
<dbReference type="RefSeq" id="WP_124146695.1">
    <property type="nucleotide sequence ID" value="NZ_CAWOKI010000188.1"/>
</dbReference>
<gene>
    <name evidence="5" type="ORF">D5R40_10340</name>
</gene>
<keyword evidence="2" id="KW-0364">Heterocyst</keyword>
<dbReference type="Gene3D" id="3.40.50.2300">
    <property type="match status" value="1"/>
</dbReference>
<dbReference type="AlphaFoldDB" id="A0A3N6PNP5"/>
<dbReference type="PROSITE" id="PS50110">
    <property type="entry name" value="RESPONSE_REGULATORY"/>
    <property type="match status" value="1"/>
</dbReference>
<comment type="subcellular location">
    <subcellularLocation>
        <location evidence="2">Cell septum</location>
    </subcellularLocation>
</comment>
<evidence type="ECO:0000313" key="6">
    <source>
        <dbReference type="Proteomes" id="UP000269154"/>
    </source>
</evidence>
<keyword evidence="1 3" id="KW-0597">Phosphoprotein</keyword>
<dbReference type="GO" id="GO:0043158">
    <property type="term" value="P:heterocyst development"/>
    <property type="evidence" value="ECO:0007669"/>
    <property type="project" value="UniProtKB-KW"/>
</dbReference>
<dbReference type="GO" id="GO:0030428">
    <property type="term" value="C:cell septum"/>
    <property type="evidence" value="ECO:0007669"/>
    <property type="project" value="UniProtKB-SubCell"/>
</dbReference>
<keyword evidence="6" id="KW-1185">Reference proteome</keyword>
<evidence type="ECO:0000256" key="2">
    <source>
        <dbReference type="PIRNR" id="PIRNR005897"/>
    </source>
</evidence>
<dbReference type="GO" id="GO:0000160">
    <property type="term" value="P:phosphorelay signal transduction system"/>
    <property type="evidence" value="ECO:0007669"/>
    <property type="project" value="UniProtKB-KW"/>
</dbReference>
<keyword evidence="2" id="KW-0902">Two-component regulatory system</keyword>
<evidence type="ECO:0000313" key="5">
    <source>
        <dbReference type="EMBL" id="RQH45705.1"/>
    </source>
</evidence>
<dbReference type="SUPFAM" id="SSF52172">
    <property type="entry name" value="CheY-like"/>
    <property type="match status" value="1"/>
</dbReference>
<dbReference type="InterPro" id="IPR001789">
    <property type="entry name" value="Sig_transdc_resp-reg_receiver"/>
</dbReference>
<accession>A0A3N6PNP5</accession>
<feature type="domain" description="Response regulatory" evidence="4">
    <location>
        <begin position="268"/>
        <end position="384"/>
    </location>
</feature>
<dbReference type="OrthoDB" id="505173at2"/>
<comment type="induction">
    <text evidence="2">By nitrogen starvation.</text>
</comment>
<dbReference type="PIRSF" id="PIRSF005897">
    <property type="entry name" value="RR_PatA"/>
    <property type="match status" value="1"/>
</dbReference>
<sequence length="400" mass="46073">MNSNENRKNQLFNLLLNEVPDQFTGKLEVKGSQKSWIIFFCVGRLVWATGGEHPNRRFHRIWHQFCPNISLANMKLREHNDLNYYYYHLLSILSRKKVLIQNQVKAVIVENIKEVVFDILQQQSQELLAYNLSPKGLEKSLILMSVIIPPEAIIPTLHKSFLAWQQSNLTEYSPNLVPEIIKQKLLQQIAKPNSYQIITKLVDGQRTLREIAILMNKDVRQLTLFLMPYVRNELIILKSVPDKQRIEGSPGLQPNVNKKKAPAKVQELIICVDDSKQICYMLEKILKKADYRFIGIQDSIKALPIIIENKPDLIFLDLMMPIANGYEICTQLRRVPIFENIPIIIITGNDGVVDRVRAKMVGATGYITKPLQPKKILAVVKRYLQNYPPKSPEKSDQTSL</sequence>
<dbReference type="InterPro" id="IPR024186">
    <property type="entry name" value="Sig_transdc_resp-reg_PatA"/>
</dbReference>
<comment type="caution">
    <text evidence="5">The sequence shown here is derived from an EMBL/GenBank/DDBJ whole genome shotgun (WGS) entry which is preliminary data.</text>
</comment>
<dbReference type="SMART" id="SM00448">
    <property type="entry name" value="REC"/>
    <property type="match status" value="1"/>
</dbReference>
<dbReference type="InterPro" id="IPR011006">
    <property type="entry name" value="CheY-like_superfamily"/>
</dbReference>
<evidence type="ECO:0000259" key="4">
    <source>
        <dbReference type="PROSITE" id="PS50110"/>
    </source>
</evidence>
<dbReference type="InterPro" id="IPR050595">
    <property type="entry name" value="Bact_response_regulator"/>
</dbReference>
<dbReference type="PANTHER" id="PTHR44591">
    <property type="entry name" value="STRESS RESPONSE REGULATOR PROTEIN 1"/>
    <property type="match status" value="1"/>
</dbReference>
<proteinExistence type="evidence at transcript level"/>
<dbReference type="EMBL" id="RCBY01000044">
    <property type="protein sequence ID" value="RQH45705.1"/>
    <property type="molecule type" value="Genomic_DNA"/>
</dbReference>
<dbReference type="Pfam" id="PF00072">
    <property type="entry name" value="Response_reg"/>
    <property type="match status" value="1"/>
</dbReference>
<dbReference type="PANTHER" id="PTHR44591:SF23">
    <property type="entry name" value="CHEY SUBFAMILY"/>
    <property type="match status" value="1"/>
</dbReference>
<dbReference type="Proteomes" id="UP000269154">
    <property type="component" value="Unassembled WGS sequence"/>
</dbReference>